<gene>
    <name evidence="1" type="ORF">BDM02DRAFT_613864</name>
</gene>
<proteinExistence type="predicted"/>
<protein>
    <submittedName>
        <fullName evidence="1">Uncharacterized protein</fullName>
    </submittedName>
</protein>
<evidence type="ECO:0000313" key="2">
    <source>
        <dbReference type="Proteomes" id="UP000886501"/>
    </source>
</evidence>
<dbReference type="Proteomes" id="UP000886501">
    <property type="component" value="Unassembled WGS sequence"/>
</dbReference>
<name>A0ACB6Z6B7_THEGA</name>
<reference evidence="1" key="1">
    <citation type="submission" date="2019-10" db="EMBL/GenBank/DDBJ databases">
        <authorList>
            <consortium name="DOE Joint Genome Institute"/>
            <person name="Kuo A."/>
            <person name="Miyauchi S."/>
            <person name="Kiss E."/>
            <person name="Drula E."/>
            <person name="Kohler A."/>
            <person name="Sanchez-Garcia M."/>
            <person name="Andreopoulos B."/>
            <person name="Barry K.W."/>
            <person name="Bonito G."/>
            <person name="Buee M."/>
            <person name="Carver A."/>
            <person name="Chen C."/>
            <person name="Cichocki N."/>
            <person name="Clum A."/>
            <person name="Culley D."/>
            <person name="Crous P.W."/>
            <person name="Fauchery L."/>
            <person name="Girlanda M."/>
            <person name="Hayes R."/>
            <person name="Keri Z."/>
            <person name="Labutti K."/>
            <person name="Lipzen A."/>
            <person name="Lombard V."/>
            <person name="Magnuson J."/>
            <person name="Maillard F."/>
            <person name="Morin E."/>
            <person name="Murat C."/>
            <person name="Nolan M."/>
            <person name="Ohm R."/>
            <person name="Pangilinan J."/>
            <person name="Pereira M."/>
            <person name="Perotto S."/>
            <person name="Peter M."/>
            <person name="Riley R."/>
            <person name="Sitrit Y."/>
            <person name="Stielow B."/>
            <person name="Szollosi G."/>
            <person name="Zifcakova L."/>
            <person name="Stursova M."/>
            <person name="Spatafora J.W."/>
            <person name="Tedersoo L."/>
            <person name="Vaario L.-M."/>
            <person name="Yamada A."/>
            <person name="Yan M."/>
            <person name="Wang P."/>
            <person name="Xu J."/>
            <person name="Bruns T."/>
            <person name="Baldrian P."/>
            <person name="Vilgalys R."/>
            <person name="Henrissat B."/>
            <person name="Grigoriev I.V."/>
            <person name="Hibbett D."/>
            <person name="Nagy L.G."/>
            <person name="Martin F.M."/>
        </authorList>
    </citation>
    <scope>NUCLEOTIDE SEQUENCE</scope>
    <source>
        <strain evidence="1">P2</strain>
    </source>
</reference>
<accession>A0ACB6Z6B7</accession>
<reference evidence="1" key="2">
    <citation type="journal article" date="2020" name="Nat. Commun.">
        <title>Large-scale genome sequencing of mycorrhizal fungi provides insights into the early evolution of symbiotic traits.</title>
        <authorList>
            <person name="Miyauchi S."/>
            <person name="Kiss E."/>
            <person name="Kuo A."/>
            <person name="Drula E."/>
            <person name="Kohler A."/>
            <person name="Sanchez-Garcia M."/>
            <person name="Morin E."/>
            <person name="Andreopoulos B."/>
            <person name="Barry K.W."/>
            <person name="Bonito G."/>
            <person name="Buee M."/>
            <person name="Carver A."/>
            <person name="Chen C."/>
            <person name="Cichocki N."/>
            <person name="Clum A."/>
            <person name="Culley D."/>
            <person name="Crous P.W."/>
            <person name="Fauchery L."/>
            <person name="Girlanda M."/>
            <person name="Hayes R.D."/>
            <person name="Keri Z."/>
            <person name="LaButti K."/>
            <person name="Lipzen A."/>
            <person name="Lombard V."/>
            <person name="Magnuson J."/>
            <person name="Maillard F."/>
            <person name="Murat C."/>
            <person name="Nolan M."/>
            <person name="Ohm R.A."/>
            <person name="Pangilinan J."/>
            <person name="Pereira M.F."/>
            <person name="Perotto S."/>
            <person name="Peter M."/>
            <person name="Pfister S."/>
            <person name="Riley R."/>
            <person name="Sitrit Y."/>
            <person name="Stielow J.B."/>
            <person name="Szollosi G."/>
            <person name="Zifcakova L."/>
            <person name="Stursova M."/>
            <person name="Spatafora J.W."/>
            <person name="Tedersoo L."/>
            <person name="Vaario L.M."/>
            <person name="Yamada A."/>
            <person name="Yan M."/>
            <person name="Wang P."/>
            <person name="Xu J."/>
            <person name="Bruns T."/>
            <person name="Baldrian P."/>
            <person name="Vilgalys R."/>
            <person name="Dunand C."/>
            <person name="Henrissat B."/>
            <person name="Grigoriev I.V."/>
            <person name="Hibbett D."/>
            <person name="Nagy L.G."/>
            <person name="Martin F.M."/>
        </authorList>
    </citation>
    <scope>NUCLEOTIDE SEQUENCE</scope>
    <source>
        <strain evidence="1">P2</strain>
    </source>
</reference>
<dbReference type="EMBL" id="MU118099">
    <property type="protein sequence ID" value="KAF9645220.1"/>
    <property type="molecule type" value="Genomic_DNA"/>
</dbReference>
<organism evidence="1 2">
    <name type="scientific">Thelephora ganbajun</name>
    <name type="common">Ganba fungus</name>
    <dbReference type="NCBI Taxonomy" id="370292"/>
    <lineage>
        <taxon>Eukaryota</taxon>
        <taxon>Fungi</taxon>
        <taxon>Dikarya</taxon>
        <taxon>Basidiomycota</taxon>
        <taxon>Agaricomycotina</taxon>
        <taxon>Agaricomycetes</taxon>
        <taxon>Thelephorales</taxon>
        <taxon>Thelephoraceae</taxon>
        <taxon>Thelephora</taxon>
    </lineage>
</organism>
<sequence>MRGNTTKISTHLSSSLVYSQHYRRIHADPDPRSGRVALPRRRPRRYHLDRTSSQHRHRSISALRKPRGFTVRCFPRDAREVVGQPIPPESRGFRCRQEPGQAAETGWPEGVALLPGHRKPSGDAPTGPAVARVRPIAIPVDNQPDRRRGYPRLHAFRRHLIHLLHSRSDALLQLSLPDTFHSLPNHHQILNTQPFYVRSFAAISYHTLPFRRKPRMES</sequence>
<evidence type="ECO:0000313" key="1">
    <source>
        <dbReference type="EMBL" id="KAF9645220.1"/>
    </source>
</evidence>
<comment type="caution">
    <text evidence="1">The sequence shown here is derived from an EMBL/GenBank/DDBJ whole genome shotgun (WGS) entry which is preliminary data.</text>
</comment>
<keyword evidence="2" id="KW-1185">Reference proteome</keyword>